<comment type="similarity">
    <text evidence="2 7">Belongs to the Casparian strip membrane proteins (CASP) family.</text>
</comment>
<protein>
    <recommendedName>
        <fullName evidence="7">CASP-like protein</fullName>
    </recommendedName>
</protein>
<dbReference type="AlphaFoldDB" id="A0AA41SBI3"/>
<comment type="subcellular location">
    <subcellularLocation>
        <location evidence="1 7">Cell membrane</location>
        <topology evidence="1 7">Multi-pass membrane protein</topology>
    </subcellularLocation>
</comment>
<feature type="domain" description="Casparian strip membrane protein" evidence="9">
    <location>
        <begin position="7"/>
        <end position="143"/>
    </location>
</feature>
<evidence type="ECO:0000256" key="7">
    <source>
        <dbReference type="RuleBase" id="RU361233"/>
    </source>
</evidence>
<name>A0AA41SBI3_PAPNU</name>
<comment type="subunit">
    <text evidence="7">Homodimer and heterodimers.</text>
</comment>
<dbReference type="Proteomes" id="UP001177140">
    <property type="component" value="Unassembled WGS sequence"/>
</dbReference>
<evidence type="ECO:0000313" key="11">
    <source>
        <dbReference type="Proteomes" id="UP001177140"/>
    </source>
</evidence>
<feature type="chain" id="PRO_5041350272" description="CASP-like protein" evidence="8">
    <location>
        <begin position="20"/>
        <end position="158"/>
    </location>
</feature>
<feature type="transmembrane region" description="Helical" evidence="7">
    <location>
        <begin position="45"/>
        <end position="74"/>
    </location>
</feature>
<keyword evidence="4 7" id="KW-0812">Transmembrane</keyword>
<evidence type="ECO:0000313" key="10">
    <source>
        <dbReference type="EMBL" id="MCL7033507.1"/>
    </source>
</evidence>
<dbReference type="GO" id="GO:0005886">
    <property type="term" value="C:plasma membrane"/>
    <property type="evidence" value="ECO:0007669"/>
    <property type="project" value="UniProtKB-SubCell"/>
</dbReference>
<keyword evidence="3 7" id="KW-1003">Cell membrane</keyword>
<evidence type="ECO:0000256" key="4">
    <source>
        <dbReference type="ARBA" id="ARBA00022692"/>
    </source>
</evidence>
<evidence type="ECO:0000256" key="5">
    <source>
        <dbReference type="ARBA" id="ARBA00022989"/>
    </source>
</evidence>
<evidence type="ECO:0000256" key="3">
    <source>
        <dbReference type="ARBA" id="ARBA00022475"/>
    </source>
</evidence>
<accession>A0AA41SBI3</accession>
<keyword evidence="11" id="KW-1185">Reference proteome</keyword>
<dbReference type="EMBL" id="JAJJMA010135226">
    <property type="protein sequence ID" value="MCL7033507.1"/>
    <property type="molecule type" value="Genomic_DNA"/>
</dbReference>
<reference evidence="10" key="1">
    <citation type="submission" date="2022-03" db="EMBL/GenBank/DDBJ databases">
        <title>A functionally conserved STORR gene fusion in Papaver species that diverged 16.8 million years ago.</title>
        <authorList>
            <person name="Catania T."/>
        </authorList>
    </citation>
    <scope>NUCLEOTIDE SEQUENCE</scope>
    <source>
        <strain evidence="10">S-191538</strain>
    </source>
</reference>
<evidence type="ECO:0000256" key="2">
    <source>
        <dbReference type="ARBA" id="ARBA00007651"/>
    </source>
</evidence>
<evidence type="ECO:0000256" key="1">
    <source>
        <dbReference type="ARBA" id="ARBA00004651"/>
    </source>
</evidence>
<evidence type="ECO:0000256" key="8">
    <source>
        <dbReference type="SAM" id="SignalP"/>
    </source>
</evidence>
<sequence>MRKILFWTVFVAAAIVIQTSKQTVDDISGGTSKTTQFTQYSAYKYLWSVLWIVLWSVLWSVLWILFAYTLWAFINSKICGRRDHCGGAEINISSQTDNIMLTLLASANGTAGADGWSKTCNVLDKFCRHMWASFGMSLFACCLFVWIIVISASSIRTA</sequence>
<gene>
    <name evidence="10" type="ORF">MKW94_019831</name>
</gene>
<dbReference type="Pfam" id="PF04535">
    <property type="entry name" value="CASP_dom"/>
    <property type="match status" value="1"/>
</dbReference>
<evidence type="ECO:0000259" key="9">
    <source>
        <dbReference type="Pfam" id="PF04535"/>
    </source>
</evidence>
<feature type="transmembrane region" description="Helical" evidence="7">
    <location>
        <begin position="131"/>
        <end position="155"/>
    </location>
</feature>
<feature type="signal peptide" evidence="8">
    <location>
        <begin position="1"/>
        <end position="19"/>
    </location>
</feature>
<keyword evidence="5 7" id="KW-1133">Transmembrane helix</keyword>
<keyword evidence="6 7" id="KW-0472">Membrane</keyword>
<evidence type="ECO:0000256" key="6">
    <source>
        <dbReference type="ARBA" id="ARBA00023136"/>
    </source>
</evidence>
<comment type="caution">
    <text evidence="7">Lacks conserved residue(s) required for the propagation of feature annotation.</text>
</comment>
<dbReference type="InterPro" id="IPR006702">
    <property type="entry name" value="CASP_dom"/>
</dbReference>
<keyword evidence="8" id="KW-0732">Signal</keyword>
<organism evidence="10 11">
    <name type="scientific">Papaver nudicaule</name>
    <name type="common">Iceland poppy</name>
    <dbReference type="NCBI Taxonomy" id="74823"/>
    <lineage>
        <taxon>Eukaryota</taxon>
        <taxon>Viridiplantae</taxon>
        <taxon>Streptophyta</taxon>
        <taxon>Embryophyta</taxon>
        <taxon>Tracheophyta</taxon>
        <taxon>Spermatophyta</taxon>
        <taxon>Magnoliopsida</taxon>
        <taxon>Ranunculales</taxon>
        <taxon>Papaveraceae</taxon>
        <taxon>Papaveroideae</taxon>
        <taxon>Papaver</taxon>
    </lineage>
</organism>
<proteinExistence type="inferred from homology"/>
<comment type="caution">
    <text evidence="10">The sequence shown here is derived from an EMBL/GenBank/DDBJ whole genome shotgun (WGS) entry which is preliminary data.</text>
</comment>